<comment type="caution">
    <text evidence="3">The sequence shown here is derived from an EMBL/GenBank/DDBJ whole genome shotgun (WGS) entry which is preliminary data.</text>
</comment>
<feature type="transmembrane region" description="Helical" evidence="1">
    <location>
        <begin position="154"/>
        <end position="171"/>
    </location>
</feature>
<proteinExistence type="predicted"/>
<name>A0AAN4VYV0_9BACT</name>
<dbReference type="Proteomes" id="UP001310022">
    <property type="component" value="Unassembled WGS sequence"/>
</dbReference>
<reference evidence="3 4" key="1">
    <citation type="submission" date="2021-12" db="EMBL/GenBank/DDBJ databases">
        <title>Genome sequencing of bacteria with rrn-lacking chromosome and rrn-plasmid.</title>
        <authorList>
            <person name="Anda M."/>
            <person name="Iwasaki W."/>
        </authorList>
    </citation>
    <scope>NUCLEOTIDE SEQUENCE [LARGE SCALE GENOMIC DNA]</scope>
    <source>
        <strain evidence="3 4">NBRC 15940</strain>
    </source>
</reference>
<evidence type="ECO:0000256" key="1">
    <source>
        <dbReference type="SAM" id="Phobius"/>
    </source>
</evidence>
<keyword evidence="4" id="KW-1185">Reference proteome</keyword>
<protein>
    <recommendedName>
        <fullName evidence="5">SH3 domain-containing protein</fullName>
    </recommendedName>
</protein>
<feature type="chain" id="PRO_5042921563" description="SH3 domain-containing protein" evidence="2">
    <location>
        <begin position="19"/>
        <end position="241"/>
    </location>
</feature>
<dbReference type="EMBL" id="BQKE01000001">
    <property type="protein sequence ID" value="GJM61972.1"/>
    <property type="molecule type" value="Genomic_DNA"/>
</dbReference>
<accession>A0AAN4VYV0</accession>
<keyword evidence="1" id="KW-1133">Transmembrane helix</keyword>
<evidence type="ECO:0000256" key="2">
    <source>
        <dbReference type="SAM" id="SignalP"/>
    </source>
</evidence>
<sequence>MKKIILFFGVFLCLSVQSFGSQSASERLNLGDSLFSEKRYSEAFEQYQEILIDQQQVSEVMLLKMAYIREGVKDWGSTMYYLNLYYNRTLDKSVLKKMGEIAKKEGLQGYDYNDQVFFSNLYQKNYNLVNVVILFIIGGFLVGFLFYKDRSPGGKWTFAALLAFFLMLWGLEVNISAGEGKQAITSFSKSMLMDQPSAGGDLVETIPAGYRLDVLGKEDVWLKVAWNGEVLFLKETNARLL</sequence>
<keyword evidence="1" id="KW-0472">Membrane</keyword>
<dbReference type="RefSeq" id="WP_338237391.1">
    <property type="nucleotide sequence ID" value="NZ_BQKE01000001.1"/>
</dbReference>
<feature type="transmembrane region" description="Helical" evidence="1">
    <location>
        <begin position="128"/>
        <end position="147"/>
    </location>
</feature>
<evidence type="ECO:0000313" key="3">
    <source>
        <dbReference type="EMBL" id="GJM61972.1"/>
    </source>
</evidence>
<feature type="signal peptide" evidence="2">
    <location>
        <begin position="1"/>
        <end position="18"/>
    </location>
</feature>
<organism evidence="3 4">
    <name type="scientific">Persicobacter diffluens</name>
    <dbReference type="NCBI Taxonomy" id="981"/>
    <lineage>
        <taxon>Bacteria</taxon>
        <taxon>Pseudomonadati</taxon>
        <taxon>Bacteroidota</taxon>
        <taxon>Cytophagia</taxon>
        <taxon>Cytophagales</taxon>
        <taxon>Persicobacteraceae</taxon>
        <taxon>Persicobacter</taxon>
    </lineage>
</organism>
<keyword evidence="1" id="KW-0812">Transmembrane</keyword>
<dbReference type="AlphaFoldDB" id="A0AAN4VYV0"/>
<evidence type="ECO:0008006" key="5">
    <source>
        <dbReference type="Google" id="ProtNLM"/>
    </source>
</evidence>
<keyword evidence="2" id="KW-0732">Signal</keyword>
<gene>
    <name evidence="3" type="ORF">PEDI_25240</name>
</gene>
<evidence type="ECO:0000313" key="4">
    <source>
        <dbReference type="Proteomes" id="UP001310022"/>
    </source>
</evidence>